<organism evidence="2 3">
    <name type="scientific">Dimargaris verticillata</name>
    <dbReference type="NCBI Taxonomy" id="2761393"/>
    <lineage>
        <taxon>Eukaryota</taxon>
        <taxon>Fungi</taxon>
        <taxon>Fungi incertae sedis</taxon>
        <taxon>Zoopagomycota</taxon>
        <taxon>Kickxellomycotina</taxon>
        <taxon>Dimargaritomycetes</taxon>
        <taxon>Dimargaritales</taxon>
        <taxon>Dimargaritaceae</taxon>
        <taxon>Dimargaris</taxon>
    </lineage>
</organism>
<feature type="non-terminal residue" evidence="2">
    <location>
        <position position="1"/>
    </location>
</feature>
<sequence length="62" mass="6362">LAGMVTIQGTVQHRPPTASQELAAATSAYLHCAPANDGPNQLVHKDDSAPTSPDIAMHGAND</sequence>
<keyword evidence="3" id="KW-1185">Reference proteome</keyword>
<comment type="caution">
    <text evidence="2">The sequence shown here is derived from an EMBL/GenBank/DDBJ whole genome shotgun (WGS) entry which is preliminary data.</text>
</comment>
<accession>A0A9W8AZU0</accession>
<evidence type="ECO:0000313" key="3">
    <source>
        <dbReference type="Proteomes" id="UP001151582"/>
    </source>
</evidence>
<evidence type="ECO:0000313" key="2">
    <source>
        <dbReference type="EMBL" id="KAJ1977546.1"/>
    </source>
</evidence>
<dbReference type="EMBL" id="JANBQB010000339">
    <property type="protein sequence ID" value="KAJ1977546.1"/>
    <property type="molecule type" value="Genomic_DNA"/>
</dbReference>
<feature type="non-terminal residue" evidence="2">
    <location>
        <position position="62"/>
    </location>
</feature>
<proteinExistence type="predicted"/>
<gene>
    <name evidence="2" type="ORF">H4R34_003542</name>
</gene>
<dbReference type="Proteomes" id="UP001151582">
    <property type="component" value="Unassembled WGS sequence"/>
</dbReference>
<reference evidence="2" key="1">
    <citation type="submission" date="2022-07" db="EMBL/GenBank/DDBJ databases">
        <title>Phylogenomic reconstructions and comparative analyses of Kickxellomycotina fungi.</title>
        <authorList>
            <person name="Reynolds N.K."/>
            <person name="Stajich J.E."/>
            <person name="Barry K."/>
            <person name="Grigoriev I.V."/>
            <person name="Crous P."/>
            <person name="Smith M.E."/>
        </authorList>
    </citation>
    <scope>NUCLEOTIDE SEQUENCE</scope>
    <source>
        <strain evidence="2">RSA 567</strain>
    </source>
</reference>
<feature type="region of interest" description="Disordered" evidence="1">
    <location>
        <begin position="35"/>
        <end position="62"/>
    </location>
</feature>
<evidence type="ECO:0000256" key="1">
    <source>
        <dbReference type="SAM" id="MobiDB-lite"/>
    </source>
</evidence>
<dbReference type="AlphaFoldDB" id="A0A9W8AZU0"/>
<name>A0A9W8AZU0_9FUNG</name>
<protein>
    <submittedName>
        <fullName evidence="2">Uncharacterized protein</fullName>
    </submittedName>
</protein>